<dbReference type="InterPro" id="IPR043151">
    <property type="entry name" value="BAH_sf"/>
</dbReference>
<feature type="region of interest" description="Disordered" evidence="2">
    <location>
        <begin position="183"/>
        <end position="272"/>
    </location>
</feature>
<dbReference type="GeneID" id="111007160"/>
<evidence type="ECO:0000256" key="2">
    <source>
        <dbReference type="SAM" id="MobiDB-lite"/>
    </source>
</evidence>
<feature type="region of interest" description="Disordered" evidence="2">
    <location>
        <begin position="305"/>
        <end position="427"/>
    </location>
</feature>
<dbReference type="Gene3D" id="3.30.70.330">
    <property type="match status" value="1"/>
</dbReference>
<dbReference type="Proteomes" id="UP000504603">
    <property type="component" value="Unplaced"/>
</dbReference>
<dbReference type="FunFam" id="2.30.30.490:FF:000017">
    <property type="entry name" value="Bromo-adjacent homology (BAH) domain-containing protein"/>
    <property type="match status" value="1"/>
</dbReference>
<protein>
    <submittedName>
        <fullName evidence="6">Protein ANTI-SILENCING 1</fullName>
    </submittedName>
</protein>
<keyword evidence="1" id="KW-0694">RNA-binding</keyword>
<organism evidence="5 6">
    <name type="scientific">Momordica charantia</name>
    <name type="common">Bitter gourd</name>
    <name type="synonym">Balsam pear</name>
    <dbReference type="NCBI Taxonomy" id="3673"/>
    <lineage>
        <taxon>Eukaryota</taxon>
        <taxon>Viridiplantae</taxon>
        <taxon>Streptophyta</taxon>
        <taxon>Embryophyta</taxon>
        <taxon>Tracheophyta</taxon>
        <taxon>Spermatophyta</taxon>
        <taxon>Magnoliopsida</taxon>
        <taxon>eudicotyledons</taxon>
        <taxon>Gunneridae</taxon>
        <taxon>Pentapetalae</taxon>
        <taxon>rosids</taxon>
        <taxon>fabids</taxon>
        <taxon>Cucurbitales</taxon>
        <taxon>Cucurbitaceae</taxon>
        <taxon>Momordiceae</taxon>
        <taxon>Momordica</taxon>
    </lineage>
</organism>
<evidence type="ECO:0000259" key="3">
    <source>
        <dbReference type="PROSITE" id="PS50102"/>
    </source>
</evidence>
<evidence type="ECO:0000313" key="6">
    <source>
        <dbReference type="RefSeq" id="XP_022135099.1"/>
    </source>
</evidence>
<dbReference type="InterPro" id="IPR000504">
    <property type="entry name" value="RRM_dom"/>
</dbReference>
<dbReference type="SUPFAM" id="SSF54928">
    <property type="entry name" value="RNA-binding domain, RBD"/>
    <property type="match status" value="1"/>
</dbReference>
<name>A0A6J1C0I4_MOMCH</name>
<dbReference type="PANTHER" id="PTHR47073:SF2">
    <property type="entry name" value="PROTEIN ANTI-SILENCING 1"/>
    <property type="match status" value="1"/>
</dbReference>
<dbReference type="PROSITE" id="PS50102">
    <property type="entry name" value="RRM"/>
    <property type="match status" value="1"/>
</dbReference>
<accession>A0A6J1C0I4</accession>
<proteinExistence type="predicted"/>
<evidence type="ECO:0000256" key="1">
    <source>
        <dbReference type="PROSITE-ProRule" id="PRU00176"/>
    </source>
</evidence>
<dbReference type="PROSITE" id="PS51038">
    <property type="entry name" value="BAH"/>
    <property type="match status" value="1"/>
</dbReference>
<dbReference type="RefSeq" id="XP_022135099.1">
    <property type="nucleotide sequence ID" value="XM_022279407.1"/>
</dbReference>
<feature type="compositionally biased region" description="Basic and acidic residues" evidence="2">
    <location>
        <begin position="183"/>
        <end position="194"/>
    </location>
</feature>
<dbReference type="AlphaFoldDB" id="A0A6J1C0I4"/>
<evidence type="ECO:0000313" key="5">
    <source>
        <dbReference type="Proteomes" id="UP000504603"/>
    </source>
</evidence>
<feature type="compositionally biased region" description="Polar residues" evidence="2">
    <location>
        <begin position="328"/>
        <end position="357"/>
    </location>
</feature>
<dbReference type="PANTHER" id="PTHR47073">
    <property type="entry name" value="PROTEIN ANTI-SILENCING 1"/>
    <property type="match status" value="1"/>
</dbReference>
<dbReference type="CDD" id="cd00590">
    <property type="entry name" value="RRM_SF"/>
    <property type="match status" value="1"/>
</dbReference>
<dbReference type="OrthoDB" id="1896853at2759"/>
<dbReference type="Gene3D" id="2.30.30.490">
    <property type="match status" value="1"/>
</dbReference>
<feature type="compositionally biased region" description="Basic and acidic residues" evidence="2">
    <location>
        <begin position="365"/>
        <end position="393"/>
    </location>
</feature>
<dbReference type="SMART" id="SM00439">
    <property type="entry name" value="BAH"/>
    <property type="match status" value="1"/>
</dbReference>
<dbReference type="KEGG" id="mcha:111007160"/>
<reference evidence="6" key="1">
    <citation type="submission" date="2025-08" db="UniProtKB">
        <authorList>
            <consortium name="RefSeq"/>
        </authorList>
    </citation>
    <scope>IDENTIFICATION</scope>
    <source>
        <strain evidence="6">OHB3-1</strain>
    </source>
</reference>
<keyword evidence="5" id="KW-1185">Reference proteome</keyword>
<dbReference type="GO" id="GO:0003723">
    <property type="term" value="F:RNA binding"/>
    <property type="evidence" value="ECO:0007669"/>
    <property type="project" value="UniProtKB-UniRule"/>
</dbReference>
<sequence>MVEPEQVENIEFRWGKRKAIGGKKKDVTFYESCTYDGVEYFLYDSVYLYKEGEPEPYIGKILKMWQNPDKTKKVKILWFFRPCEILNYLGAEDTPDNELFLASGEGVGLANVNPLEVIAGKCNVLCISNDSRNPRPSDEVLKKADFVFSRTFDVGKQEVCNDMCGKIAGIEVKFLLNRVDSSKDVNRTDKDGKDASGGTIVNTEFDDPSQQNTPNGELTLEKHESSVEKSTEENVDLKVSLPTQKSSNEEKSTACASDGGHGMANTSSKEENILGDKVSPRLKIDPNEIAGKDVKALAKDVEFEDRVRSPKGSAEVEHRPAKRAKLDTSIQSSPGKAKNNVQKFGLNRNNSDTQASAPKSIVSEDASKTKNVKDYHGTKDGLIKKPKLDEKPPKVFNGTNIKSPSQISSDKSAKIDGQTVEVTRRPDADRSRWFKGLPWEERMKTAHEQGTLVLIQNLDPAYTSGEVEDIVWHAFSESCTAKMVQRTAYSMPHIGQAYVVFKTKEAAEKVVRKLDEGCLVLSNGRALVGSFATPHFPAKKQTFFGHHSIDKLRHQMQREMKDAVSTSHCSQPNTVEYDMAMEWCLLEERSELACKKLFKQQEEELRKLKSKLISR</sequence>
<feature type="compositionally biased region" description="Polar residues" evidence="2">
    <location>
        <begin position="397"/>
        <end position="410"/>
    </location>
</feature>
<dbReference type="InterPro" id="IPR035979">
    <property type="entry name" value="RBD_domain_sf"/>
</dbReference>
<dbReference type="InterPro" id="IPR001025">
    <property type="entry name" value="BAH_dom"/>
</dbReference>
<dbReference type="GO" id="GO:0003682">
    <property type="term" value="F:chromatin binding"/>
    <property type="evidence" value="ECO:0007669"/>
    <property type="project" value="InterPro"/>
</dbReference>
<dbReference type="Pfam" id="PF01426">
    <property type="entry name" value="BAH"/>
    <property type="match status" value="1"/>
</dbReference>
<gene>
    <name evidence="6" type="primary">LOC111007160</name>
</gene>
<feature type="compositionally biased region" description="Basic and acidic residues" evidence="2">
    <location>
        <begin position="305"/>
        <end position="319"/>
    </location>
</feature>
<evidence type="ECO:0000259" key="4">
    <source>
        <dbReference type="PROSITE" id="PS51038"/>
    </source>
</evidence>
<dbReference type="InterPro" id="IPR012677">
    <property type="entry name" value="Nucleotide-bd_a/b_plait_sf"/>
</dbReference>
<feature type="compositionally biased region" description="Basic and acidic residues" evidence="2">
    <location>
        <begin position="219"/>
        <end position="236"/>
    </location>
</feature>
<feature type="domain" description="RRM" evidence="3">
    <location>
        <begin position="451"/>
        <end position="534"/>
    </location>
</feature>
<feature type="domain" description="BAH" evidence="4">
    <location>
        <begin position="38"/>
        <end position="163"/>
    </location>
</feature>